<evidence type="ECO:0000313" key="2">
    <source>
        <dbReference type="Proteomes" id="UP001279734"/>
    </source>
</evidence>
<evidence type="ECO:0000313" key="1">
    <source>
        <dbReference type="EMBL" id="GMH09701.1"/>
    </source>
</evidence>
<sequence length="167" mass="17929">MWFTKLDCGASIAERVLLMPIASRWSQSDPHRRLSMIYGVSRLPPRVLSARPLACSGFLSSLVLRMPWLCVLARRVAFFFESLCSTGPNAECPPSGGGMGYRPALPEVGSLESTMCIAPAAAPLDSSSPKSGAVGSALFLHLCGRCLTPRMMALVLGFSRKCGCRYG</sequence>
<organism evidence="1 2">
    <name type="scientific">Nepenthes gracilis</name>
    <name type="common">Slender pitcher plant</name>
    <dbReference type="NCBI Taxonomy" id="150966"/>
    <lineage>
        <taxon>Eukaryota</taxon>
        <taxon>Viridiplantae</taxon>
        <taxon>Streptophyta</taxon>
        <taxon>Embryophyta</taxon>
        <taxon>Tracheophyta</taxon>
        <taxon>Spermatophyta</taxon>
        <taxon>Magnoliopsida</taxon>
        <taxon>eudicotyledons</taxon>
        <taxon>Gunneridae</taxon>
        <taxon>Pentapetalae</taxon>
        <taxon>Caryophyllales</taxon>
        <taxon>Nepenthaceae</taxon>
        <taxon>Nepenthes</taxon>
    </lineage>
</organism>
<keyword evidence="2" id="KW-1185">Reference proteome</keyword>
<dbReference type="EMBL" id="BSYO01000009">
    <property type="protein sequence ID" value="GMH09701.1"/>
    <property type="molecule type" value="Genomic_DNA"/>
</dbReference>
<protein>
    <submittedName>
        <fullName evidence="1">Uncharacterized protein</fullName>
    </submittedName>
</protein>
<name>A0AAD3SFN7_NEPGR</name>
<dbReference type="AlphaFoldDB" id="A0AAD3SFN7"/>
<dbReference type="Proteomes" id="UP001279734">
    <property type="component" value="Unassembled WGS sequence"/>
</dbReference>
<accession>A0AAD3SFN7</accession>
<gene>
    <name evidence="1" type="ORF">Nepgr_011542</name>
</gene>
<proteinExistence type="predicted"/>
<reference evidence="1" key="1">
    <citation type="submission" date="2023-05" db="EMBL/GenBank/DDBJ databases">
        <title>Nepenthes gracilis genome sequencing.</title>
        <authorList>
            <person name="Fukushima K."/>
        </authorList>
    </citation>
    <scope>NUCLEOTIDE SEQUENCE</scope>
    <source>
        <strain evidence="1">SING2019-196</strain>
    </source>
</reference>
<comment type="caution">
    <text evidence="1">The sequence shown here is derived from an EMBL/GenBank/DDBJ whole genome shotgun (WGS) entry which is preliminary data.</text>
</comment>